<reference evidence="1" key="1">
    <citation type="submission" date="2020-11" db="EMBL/GenBank/DDBJ databases">
        <title>Adaptations for nitrogen fixation in a non-lichenized fungal sporocarp promotes dispersal by wood-feeding termites.</title>
        <authorList>
            <consortium name="DOE Joint Genome Institute"/>
            <person name="Koch R.A."/>
            <person name="Yoon G."/>
            <person name="Arayal U."/>
            <person name="Lail K."/>
            <person name="Amirebrahimi M."/>
            <person name="Labutti K."/>
            <person name="Lipzen A."/>
            <person name="Riley R."/>
            <person name="Barry K."/>
            <person name="Henrissat B."/>
            <person name="Grigoriev I.V."/>
            <person name="Herr J.R."/>
            <person name="Aime M.C."/>
        </authorList>
    </citation>
    <scope>NUCLEOTIDE SEQUENCE</scope>
    <source>
        <strain evidence="1">MCA 3950</strain>
    </source>
</reference>
<proteinExistence type="predicted"/>
<dbReference type="RefSeq" id="XP_043046734.1">
    <property type="nucleotide sequence ID" value="XM_043184891.1"/>
</dbReference>
<protein>
    <submittedName>
        <fullName evidence="1">Uncharacterized protein</fullName>
    </submittedName>
</protein>
<comment type="caution">
    <text evidence="1">The sequence shown here is derived from an EMBL/GenBank/DDBJ whole genome shotgun (WGS) entry which is preliminary data.</text>
</comment>
<dbReference type="EMBL" id="MU250523">
    <property type="protein sequence ID" value="KAG7453234.1"/>
    <property type="molecule type" value="Genomic_DNA"/>
</dbReference>
<dbReference type="AlphaFoldDB" id="A0A9P7W610"/>
<organism evidence="1 2">
    <name type="scientific">Guyanagaster necrorhizus</name>
    <dbReference type="NCBI Taxonomy" id="856835"/>
    <lineage>
        <taxon>Eukaryota</taxon>
        <taxon>Fungi</taxon>
        <taxon>Dikarya</taxon>
        <taxon>Basidiomycota</taxon>
        <taxon>Agaricomycotina</taxon>
        <taxon>Agaricomycetes</taxon>
        <taxon>Agaricomycetidae</taxon>
        <taxon>Agaricales</taxon>
        <taxon>Marasmiineae</taxon>
        <taxon>Physalacriaceae</taxon>
        <taxon>Guyanagaster</taxon>
    </lineage>
</organism>
<accession>A0A9P7W610</accession>
<name>A0A9P7W610_9AGAR</name>
<dbReference type="GeneID" id="66107188"/>
<sequence length="88" mass="9850">MQPLLRPRDPLFSARFHVYHPFHASISFVPPIPHPKKSPRLPAVPNLILPPTASPFPPKEEIAVKSQVPLLPCKRKITSIHLLGSLCH</sequence>
<dbReference type="Proteomes" id="UP000812287">
    <property type="component" value="Unassembled WGS sequence"/>
</dbReference>
<gene>
    <name evidence="1" type="ORF">BT62DRAFT_925775</name>
</gene>
<evidence type="ECO:0000313" key="1">
    <source>
        <dbReference type="EMBL" id="KAG7453234.1"/>
    </source>
</evidence>
<evidence type="ECO:0000313" key="2">
    <source>
        <dbReference type="Proteomes" id="UP000812287"/>
    </source>
</evidence>
<keyword evidence="2" id="KW-1185">Reference proteome</keyword>